<evidence type="ECO:0000256" key="9">
    <source>
        <dbReference type="SAM" id="Phobius"/>
    </source>
</evidence>
<dbReference type="GO" id="GO:0022857">
    <property type="term" value="F:transmembrane transporter activity"/>
    <property type="evidence" value="ECO:0007669"/>
    <property type="project" value="InterPro"/>
</dbReference>
<feature type="transmembrane region" description="Helical" evidence="9">
    <location>
        <begin position="274"/>
        <end position="301"/>
    </location>
</feature>
<dbReference type="InterPro" id="IPR037294">
    <property type="entry name" value="ABC_BtuC-like"/>
</dbReference>
<evidence type="ECO:0000256" key="6">
    <source>
        <dbReference type="ARBA" id="ARBA00022989"/>
    </source>
</evidence>
<proteinExistence type="inferred from homology"/>
<evidence type="ECO:0000256" key="7">
    <source>
        <dbReference type="ARBA" id="ARBA00023136"/>
    </source>
</evidence>
<sequence length="368" mass="37339">MSASTRRNGASRATARQDSDRAGLDVGRRRIVAGPDRLNVVFGVRSATVALAATGAAVVLGLSALALGDFPMTLPEVMGVLTGRTDGFARTVVLEWRLPRAVAAALFGAALAVAGGVFQTLTRNPLASPDIIGLANGSFTGMLVALLVLGGGWPLLMTGSLVGGLAAAVAIYLLAYRDGLQGFRFIVVGIGVSAMLASANTWMLLRVELETALFASAWGAGTLNGVTGATAVPAGACVLLLLACVPWLTPALRQMDLGDDSARATGVRVDRVRLAAIAVAVALVSVVTAVAGPIAFISLAAPQIARRLARSPGIPLGVSGAVGAALLLGSDLVAQHAVPLTVPVGVVTVVLGGGYLVWLLVHEARKRP</sequence>
<feature type="region of interest" description="Disordered" evidence="8">
    <location>
        <begin position="1"/>
        <end position="21"/>
    </location>
</feature>
<organism evidence="10 11">
    <name type="scientific">Nocardiopsis aegyptia</name>
    <dbReference type="NCBI Taxonomy" id="220378"/>
    <lineage>
        <taxon>Bacteria</taxon>
        <taxon>Bacillati</taxon>
        <taxon>Actinomycetota</taxon>
        <taxon>Actinomycetes</taxon>
        <taxon>Streptosporangiales</taxon>
        <taxon>Nocardiopsidaceae</taxon>
        <taxon>Nocardiopsis</taxon>
    </lineage>
</organism>
<keyword evidence="11" id="KW-1185">Reference proteome</keyword>
<dbReference type="GO" id="GO:0005886">
    <property type="term" value="C:plasma membrane"/>
    <property type="evidence" value="ECO:0007669"/>
    <property type="project" value="UniProtKB-SubCell"/>
</dbReference>
<dbReference type="EMBL" id="JACCFS010000001">
    <property type="protein sequence ID" value="NYJ35159.1"/>
    <property type="molecule type" value="Genomic_DNA"/>
</dbReference>
<feature type="transmembrane region" description="Helical" evidence="9">
    <location>
        <begin position="47"/>
        <end position="68"/>
    </location>
</feature>
<accession>A0A7Z0EN79</accession>
<evidence type="ECO:0000256" key="2">
    <source>
        <dbReference type="ARBA" id="ARBA00007935"/>
    </source>
</evidence>
<comment type="subcellular location">
    <subcellularLocation>
        <location evidence="1">Cell membrane</location>
        <topology evidence="1">Multi-pass membrane protein</topology>
    </subcellularLocation>
</comment>
<keyword evidence="5 9" id="KW-0812">Transmembrane</keyword>
<dbReference type="SUPFAM" id="SSF81345">
    <property type="entry name" value="ABC transporter involved in vitamin B12 uptake, BtuC"/>
    <property type="match status" value="1"/>
</dbReference>
<evidence type="ECO:0000256" key="5">
    <source>
        <dbReference type="ARBA" id="ARBA00022692"/>
    </source>
</evidence>
<evidence type="ECO:0000313" key="11">
    <source>
        <dbReference type="Proteomes" id="UP000572051"/>
    </source>
</evidence>
<reference evidence="10 11" key="1">
    <citation type="submission" date="2020-07" db="EMBL/GenBank/DDBJ databases">
        <title>Sequencing the genomes of 1000 actinobacteria strains.</title>
        <authorList>
            <person name="Klenk H.-P."/>
        </authorList>
    </citation>
    <scope>NUCLEOTIDE SEQUENCE [LARGE SCALE GENOMIC DNA]</scope>
    <source>
        <strain evidence="10 11">DSM 44442</strain>
    </source>
</reference>
<keyword evidence="6 9" id="KW-1133">Transmembrane helix</keyword>
<dbReference type="Pfam" id="PF01032">
    <property type="entry name" value="FecCD"/>
    <property type="match status" value="1"/>
</dbReference>
<dbReference type="CDD" id="cd06550">
    <property type="entry name" value="TM_ABC_iron-siderophores_like"/>
    <property type="match status" value="1"/>
</dbReference>
<comment type="caution">
    <text evidence="10">The sequence shown here is derived from an EMBL/GenBank/DDBJ whole genome shotgun (WGS) entry which is preliminary data.</text>
</comment>
<dbReference type="Proteomes" id="UP000572051">
    <property type="component" value="Unassembled WGS sequence"/>
</dbReference>
<dbReference type="GO" id="GO:0033214">
    <property type="term" value="P:siderophore-iron import into cell"/>
    <property type="evidence" value="ECO:0007669"/>
    <property type="project" value="TreeGrafter"/>
</dbReference>
<evidence type="ECO:0000256" key="8">
    <source>
        <dbReference type="SAM" id="MobiDB-lite"/>
    </source>
</evidence>
<dbReference type="AlphaFoldDB" id="A0A7Z0EN79"/>
<dbReference type="Gene3D" id="1.10.3470.10">
    <property type="entry name" value="ABC transporter involved in vitamin B12 uptake, BtuC"/>
    <property type="match status" value="1"/>
</dbReference>
<evidence type="ECO:0000256" key="3">
    <source>
        <dbReference type="ARBA" id="ARBA00022448"/>
    </source>
</evidence>
<evidence type="ECO:0000313" key="10">
    <source>
        <dbReference type="EMBL" id="NYJ35159.1"/>
    </source>
</evidence>
<name>A0A7Z0EN79_9ACTN</name>
<feature type="transmembrane region" description="Helical" evidence="9">
    <location>
        <begin position="340"/>
        <end position="361"/>
    </location>
</feature>
<evidence type="ECO:0000256" key="4">
    <source>
        <dbReference type="ARBA" id="ARBA00022475"/>
    </source>
</evidence>
<keyword evidence="3" id="KW-0813">Transport</keyword>
<dbReference type="PANTHER" id="PTHR30472:SF24">
    <property type="entry name" value="FERRIC ENTEROBACTIN TRANSPORT SYSTEM PERMEASE PROTEIN FEPG"/>
    <property type="match status" value="1"/>
</dbReference>
<protein>
    <submittedName>
        <fullName evidence="10">Iron complex transport system permease protein</fullName>
    </submittedName>
</protein>
<keyword evidence="7 9" id="KW-0472">Membrane</keyword>
<keyword evidence="4" id="KW-1003">Cell membrane</keyword>
<evidence type="ECO:0000256" key="1">
    <source>
        <dbReference type="ARBA" id="ARBA00004651"/>
    </source>
</evidence>
<feature type="transmembrane region" description="Helical" evidence="9">
    <location>
        <begin position="155"/>
        <end position="175"/>
    </location>
</feature>
<dbReference type="InterPro" id="IPR000522">
    <property type="entry name" value="ABC_transptr_permease_BtuC"/>
</dbReference>
<dbReference type="PANTHER" id="PTHR30472">
    <property type="entry name" value="FERRIC ENTEROBACTIN TRANSPORT SYSTEM PERMEASE PROTEIN"/>
    <property type="match status" value="1"/>
</dbReference>
<comment type="similarity">
    <text evidence="2">Belongs to the binding-protein-dependent transport system permease family. FecCD subfamily.</text>
</comment>
<feature type="transmembrane region" description="Helical" evidence="9">
    <location>
        <begin position="131"/>
        <end position="149"/>
    </location>
</feature>
<gene>
    <name evidence="10" type="ORF">HNR10_003040</name>
</gene>
<feature type="transmembrane region" description="Helical" evidence="9">
    <location>
        <begin position="101"/>
        <end position="119"/>
    </location>
</feature>
<feature type="transmembrane region" description="Helical" evidence="9">
    <location>
        <begin position="182"/>
        <end position="205"/>
    </location>
</feature>